<dbReference type="Proteomes" id="UP000572268">
    <property type="component" value="Unassembled WGS sequence"/>
</dbReference>
<accession>A0A7J6L234</accession>
<comment type="caution">
    <text evidence="1">The sequence shown here is derived from an EMBL/GenBank/DDBJ whole genome shotgun (WGS) entry which is preliminary data.</text>
</comment>
<reference evidence="1 2" key="1">
    <citation type="submission" date="2020-04" db="EMBL/GenBank/DDBJ databases">
        <title>Perkinsus olseni comparative genomics.</title>
        <authorList>
            <person name="Bogema D.R."/>
        </authorList>
    </citation>
    <scope>NUCLEOTIDE SEQUENCE [LARGE SCALE GENOMIC DNA]</scope>
    <source>
        <strain evidence="1">ATCC PRA-31</strain>
    </source>
</reference>
<organism evidence="1 2">
    <name type="scientific">Perkinsus olseni</name>
    <name type="common">Perkinsus atlanticus</name>
    <dbReference type="NCBI Taxonomy" id="32597"/>
    <lineage>
        <taxon>Eukaryota</taxon>
        <taxon>Sar</taxon>
        <taxon>Alveolata</taxon>
        <taxon>Perkinsozoa</taxon>
        <taxon>Perkinsea</taxon>
        <taxon>Perkinsida</taxon>
        <taxon>Perkinsidae</taxon>
        <taxon>Perkinsus</taxon>
    </lineage>
</organism>
<name>A0A7J6L234_PEROL</name>
<proteinExistence type="predicted"/>
<protein>
    <submittedName>
        <fullName evidence="1">Uncharacterized protein</fullName>
    </submittedName>
</protein>
<evidence type="ECO:0000313" key="1">
    <source>
        <dbReference type="EMBL" id="KAF4652746.1"/>
    </source>
</evidence>
<dbReference type="EMBL" id="JABANN010000879">
    <property type="protein sequence ID" value="KAF4652746.1"/>
    <property type="molecule type" value="Genomic_DNA"/>
</dbReference>
<gene>
    <name evidence="1" type="ORF">FOL46_009517</name>
</gene>
<dbReference type="Gene3D" id="3.40.50.11350">
    <property type="match status" value="1"/>
</dbReference>
<evidence type="ECO:0000313" key="2">
    <source>
        <dbReference type="Proteomes" id="UP000572268"/>
    </source>
</evidence>
<sequence>MLSHRILLTVNIGRVLSEKFWGTYCHSKKLFPYPEQPFDLFCVDLTPRDERETRHDGPMPYDVDANATFRCQPRNQTESALQRVPMAWTMEDVPGFQLYKIYVDSYALKNRTELYDWLGKTGKLLGLTRRLYPSSLRLYPVCSSTEPVKYRLTVAIGKYRFVLEKVKPWVPRKPERRNKKLPKLALDSITFMDRIPEEVNVGSYKTFGYPRNCLSTKVQIREVNGTLEAEFSFGILGGGSKEIGWVKLTGDGALKVDRGAMTSAEVMGFSAKVTLLQKDTHIPDLTLDTIVIEPDGENQILLLLGKVRDGSPAETVKLPRLSICSGLPRENPSSSLVEMNELFNALNSFYTYILSVDRAFIYGEVEGVDPYCVPAAIWAFGEAGVNMAQVAETYEYAAWVTELTSPLFWYSAVDDSSLGHTAPWEQLVDRLVLPFVRIVAKLVYELQLITAMLNSDYRGHRVAQDLFVERNFLPDLPYKEADRRLFINDGGLAYSSSHHHTLTVIHISNLTARDTIHNIKSSPLVRSSDSTLWLEDSFREPWYHNLRPTHLGITLEASGDRQSLCWRRHSATEPGFLALINDCLPRGWPSSSEIRLIDATERWRVDDRTWEWKTSTDRPTGMTVSTVNPGPPNRSTSFERIFEEYKAIHAEMIANPTARSSRFLVFSCNPWSLCGGHGDRINGISTAFVLALLTGRALLLDVDSPIPLGLLLQPLPDSIDWRIPPSGVGAHPSVFVYVDNRKRLIRDLPFIANDTRRVMIFSHNHRDIGNILESEAFRKSPAALAIREVEHLTSEIWRCLFQPTIHLARHIERATRATFGTDNPGSFIAVHFRSGDRQLDKWWDPKRHGLETLNEFLACAARVEEELGLSAAHTKWFLSSDTEDVFDTVALREHGAKIVRLRIDETDEGEEIVHIDRSSDVYHQFTGVTLSYVNYYILQKAAAIVLSRSFFGETAAEIGRIRHAYFYHGCVRTSLISSWPQRSGFYQFMKRKS</sequence>
<dbReference type="AlphaFoldDB" id="A0A7J6L234"/>